<dbReference type="Proteomes" id="UP000007882">
    <property type="component" value="Chromosome"/>
</dbReference>
<name>I0H4G7_ACTM4</name>
<dbReference type="Gene3D" id="3.40.50.2000">
    <property type="entry name" value="Glycogen Phosphorylase B"/>
    <property type="match status" value="2"/>
</dbReference>
<evidence type="ECO:0000313" key="4">
    <source>
        <dbReference type="EMBL" id="BAL87904.1"/>
    </source>
</evidence>
<dbReference type="PANTHER" id="PTHR45947">
    <property type="entry name" value="SULFOQUINOVOSYL TRANSFERASE SQD2"/>
    <property type="match status" value="1"/>
</dbReference>
<dbReference type="InterPro" id="IPR028098">
    <property type="entry name" value="Glyco_trans_4-like_N"/>
</dbReference>
<dbReference type="PANTHER" id="PTHR45947:SF3">
    <property type="entry name" value="SULFOQUINOVOSYL TRANSFERASE SQD2"/>
    <property type="match status" value="1"/>
</dbReference>
<dbReference type="GO" id="GO:0016758">
    <property type="term" value="F:hexosyltransferase activity"/>
    <property type="evidence" value="ECO:0007669"/>
    <property type="project" value="TreeGrafter"/>
</dbReference>
<feature type="domain" description="Glycosyltransferase subfamily 4-like N-terminal" evidence="3">
    <location>
        <begin position="23"/>
        <end position="190"/>
    </location>
</feature>
<evidence type="ECO:0000313" key="5">
    <source>
        <dbReference type="Proteomes" id="UP000007882"/>
    </source>
</evidence>
<dbReference type="PATRIC" id="fig|512565.3.peg.2682"/>
<organism evidence="4 5">
    <name type="scientific">Actinoplanes missouriensis (strain ATCC 14538 / DSM 43046 / CBS 188.64 / JCM 3121 / NBRC 102363 / NCIMB 12654 / NRRL B-3342 / UNCC 431)</name>
    <dbReference type="NCBI Taxonomy" id="512565"/>
    <lineage>
        <taxon>Bacteria</taxon>
        <taxon>Bacillati</taxon>
        <taxon>Actinomycetota</taxon>
        <taxon>Actinomycetes</taxon>
        <taxon>Micromonosporales</taxon>
        <taxon>Micromonosporaceae</taxon>
        <taxon>Actinoplanes</taxon>
    </lineage>
</organism>
<dbReference type="KEGG" id="ams:AMIS_26840"/>
<dbReference type="Pfam" id="PF13692">
    <property type="entry name" value="Glyco_trans_1_4"/>
    <property type="match status" value="1"/>
</dbReference>
<dbReference type="RefSeq" id="WP_014442799.1">
    <property type="nucleotide sequence ID" value="NC_017093.1"/>
</dbReference>
<keyword evidence="1" id="KW-0328">Glycosyltransferase</keyword>
<proteinExistence type="predicted"/>
<accession>I0H4G7</accession>
<keyword evidence="2 4" id="KW-0808">Transferase</keyword>
<dbReference type="STRING" id="512565.AMIS_26840"/>
<dbReference type="Pfam" id="PF13439">
    <property type="entry name" value="Glyco_transf_4"/>
    <property type="match status" value="1"/>
</dbReference>
<dbReference type="HOGENOM" id="CLU_009583_2_0_11"/>
<dbReference type="eggNOG" id="COG0438">
    <property type="taxonomic scope" value="Bacteria"/>
</dbReference>
<dbReference type="OrthoDB" id="509705at2"/>
<evidence type="ECO:0000259" key="3">
    <source>
        <dbReference type="Pfam" id="PF13439"/>
    </source>
</evidence>
<protein>
    <submittedName>
        <fullName evidence="4">Putative glycosyltransferase</fullName>
    </submittedName>
</protein>
<dbReference type="EMBL" id="AP012319">
    <property type="protein sequence ID" value="BAL87904.1"/>
    <property type="molecule type" value="Genomic_DNA"/>
</dbReference>
<dbReference type="AlphaFoldDB" id="I0H4G7"/>
<keyword evidence="5" id="KW-1185">Reference proteome</keyword>
<sequence>MRILIGTDIRATGSETAWELGNRLASALAVSHDVHVVRPAANRQDAPAIAAPGVTEHPIRSMPLVGRRNRRISVPIGRRRRVREILDRVRPDVVHVLGQLSLCRTLVEAAHDRGIAVVATSHLTPEALADSVLLGGGGRAVAQEWLWRNAARSLAQADVVTAPTPYAAALVTVAGIRPVHLVSTGVDLARFRPGIAADAFRARHGVPAGPTIGFVGRLDPDKCLDVLIRALPSVRAHVDARLLVVGDGTARPRLQALAGRLGLAGHVVFTGFVPEAELPAAYAAMTVFATAGAAHLRAGTLLEAMACGRAIVGPDAAAVPGLMRQGRAGLLFPPGDAGALAGRLVELLTDPFRTATLGLNARELAGHHDQRLTAAEFDQLYRNARHPAQGADR</sequence>
<evidence type="ECO:0000256" key="1">
    <source>
        <dbReference type="ARBA" id="ARBA00022676"/>
    </source>
</evidence>
<dbReference type="SUPFAM" id="SSF53756">
    <property type="entry name" value="UDP-Glycosyltransferase/glycogen phosphorylase"/>
    <property type="match status" value="1"/>
</dbReference>
<dbReference type="GO" id="GO:1901137">
    <property type="term" value="P:carbohydrate derivative biosynthetic process"/>
    <property type="evidence" value="ECO:0007669"/>
    <property type="project" value="UniProtKB-ARBA"/>
</dbReference>
<dbReference type="InterPro" id="IPR050194">
    <property type="entry name" value="Glycosyltransferase_grp1"/>
</dbReference>
<gene>
    <name evidence="4" type="ordered locus">AMIS_26840</name>
</gene>
<reference evidence="4 5" key="1">
    <citation type="submission" date="2012-02" db="EMBL/GenBank/DDBJ databases">
        <title>Complete genome sequence of Actinoplanes missouriensis 431 (= NBRC 102363).</title>
        <authorList>
            <person name="Ohnishi Y."/>
            <person name="Ishikawa J."/>
            <person name="Sekine M."/>
            <person name="Hosoyama A."/>
            <person name="Harada T."/>
            <person name="Narita H."/>
            <person name="Hata T."/>
            <person name="Konno Y."/>
            <person name="Tutikane K."/>
            <person name="Fujita N."/>
            <person name="Horinouchi S."/>
            <person name="Hayakawa M."/>
        </authorList>
    </citation>
    <scope>NUCLEOTIDE SEQUENCE [LARGE SCALE GENOMIC DNA]</scope>
    <source>
        <strain evidence="5">ATCC 14538 / DSM 43046 / CBS 188.64 / JCM 3121 / NBRC 102363 / NCIMB 12654 / NRRL B-3342 / UNCC 431</strain>
    </source>
</reference>
<evidence type="ECO:0000256" key="2">
    <source>
        <dbReference type="ARBA" id="ARBA00022679"/>
    </source>
</evidence>